<evidence type="ECO:0000256" key="8">
    <source>
        <dbReference type="ARBA" id="ARBA00022989"/>
    </source>
</evidence>
<evidence type="ECO:0000256" key="6">
    <source>
        <dbReference type="ARBA" id="ARBA00022692"/>
    </source>
</evidence>
<evidence type="ECO:0000256" key="3">
    <source>
        <dbReference type="ARBA" id="ARBA00015325"/>
    </source>
</evidence>
<dbReference type="Gene3D" id="2.70.98.90">
    <property type="match status" value="1"/>
</dbReference>
<comment type="subcellular location">
    <subcellularLocation>
        <location evidence="1">Cell inner membrane</location>
        <topology evidence="1">Multi-pass membrane protein</topology>
    </subcellularLocation>
    <subcellularLocation>
        <location evidence="13">Cell membrane</location>
        <topology evidence="13">Multi-pass membrane protein</topology>
    </subcellularLocation>
</comment>
<feature type="domain" description="Membrane insertase YidC/Oxa/ALB C-terminal" evidence="14">
    <location>
        <begin position="373"/>
        <end position="567"/>
    </location>
</feature>
<organism evidence="16 17">
    <name type="scientific">Niabella digestorum</name>
    <dbReference type="NCBI Taxonomy" id="3117701"/>
    <lineage>
        <taxon>Bacteria</taxon>
        <taxon>Pseudomonadati</taxon>
        <taxon>Bacteroidota</taxon>
        <taxon>Chitinophagia</taxon>
        <taxon>Chitinophagales</taxon>
        <taxon>Chitinophagaceae</taxon>
        <taxon>Niabella</taxon>
    </lineage>
</organism>
<dbReference type="InterPro" id="IPR038221">
    <property type="entry name" value="YidC_periplasmic_sf"/>
</dbReference>
<evidence type="ECO:0000256" key="11">
    <source>
        <dbReference type="ARBA" id="ARBA00033245"/>
    </source>
</evidence>
<evidence type="ECO:0000256" key="10">
    <source>
        <dbReference type="ARBA" id="ARBA00023186"/>
    </source>
</evidence>
<dbReference type="PANTHER" id="PTHR12428">
    <property type="entry name" value="OXA1"/>
    <property type="match status" value="1"/>
</dbReference>
<comment type="subunit">
    <text evidence="13">Interacts with the Sec translocase complex via SecD. Specifically interacts with transmembrane segments of nascent integral membrane proteins during membrane integration.</text>
</comment>
<accession>A0ABU7RDR5</accession>
<dbReference type="PANTHER" id="PTHR12428:SF65">
    <property type="entry name" value="CYTOCHROME C OXIDASE ASSEMBLY PROTEIN COX18, MITOCHONDRIAL"/>
    <property type="match status" value="1"/>
</dbReference>
<evidence type="ECO:0000313" key="16">
    <source>
        <dbReference type="EMBL" id="MEE6186133.1"/>
    </source>
</evidence>
<feature type="transmembrane region" description="Helical" evidence="13">
    <location>
        <begin position="6"/>
        <end position="24"/>
    </location>
</feature>
<feature type="domain" description="Membrane insertase YidC N-terminal" evidence="15">
    <location>
        <begin position="87"/>
        <end position="354"/>
    </location>
</feature>
<evidence type="ECO:0000256" key="4">
    <source>
        <dbReference type="ARBA" id="ARBA00022448"/>
    </source>
</evidence>
<evidence type="ECO:0000256" key="7">
    <source>
        <dbReference type="ARBA" id="ARBA00022927"/>
    </source>
</evidence>
<keyword evidence="5 13" id="KW-1003">Cell membrane</keyword>
<dbReference type="NCBIfam" id="TIGR03592">
    <property type="entry name" value="yidC_oxa1_cterm"/>
    <property type="match status" value="1"/>
</dbReference>
<keyword evidence="8 13" id="KW-1133">Transmembrane helix</keyword>
<evidence type="ECO:0000256" key="9">
    <source>
        <dbReference type="ARBA" id="ARBA00023136"/>
    </source>
</evidence>
<dbReference type="InterPro" id="IPR001708">
    <property type="entry name" value="YidC/ALB3/OXA1/COX18"/>
</dbReference>
<dbReference type="Pfam" id="PF02096">
    <property type="entry name" value="60KD_IMP"/>
    <property type="match status" value="1"/>
</dbReference>
<dbReference type="NCBIfam" id="NF002356">
    <property type="entry name" value="PRK01318.2-3"/>
    <property type="match status" value="1"/>
</dbReference>
<evidence type="ECO:0000259" key="14">
    <source>
        <dbReference type="Pfam" id="PF02096"/>
    </source>
</evidence>
<name>A0ABU7RDR5_9BACT</name>
<evidence type="ECO:0000313" key="17">
    <source>
        <dbReference type="Proteomes" id="UP001357452"/>
    </source>
</evidence>
<proteinExistence type="inferred from homology"/>
<keyword evidence="17" id="KW-1185">Reference proteome</keyword>
<evidence type="ECO:0000259" key="15">
    <source>
        <dbReference type="Pfam" id="PF14849"/>
    </source>
</evidence>
<keyword evidence="4 13" id="KW-0813">Transport</keyword>
<keyword evidence="7 13" id="KW-0653">Protein transport</keyword>
<dbReference type="InterPro" id="IPR028055">
    <property type="entry name" value="YidC/Oxa/ALB_C"/>
</dbReference>
<keyword evidence="6 13" id="KW-0812">Transmembrane</keyword>
<dbReference type="CDD" id="cd20070">
    <property type="entry name" value="5TM_YidC_Alb3"/>
    <property type="match status" value="1"/>
</dbReference>
<comment type="caution">
    <text evidence="16">The sequence shown here is derived from an EMBL/GenBank/DDBJ whole genome shotgun (WGS) entry which is preliminary data.</text>
</comment>
<comment type="function">
    <text evidence="13">Required for the insertion and/or proper folding and/or complex formation of integral membrane proteins into the membrane. Involved in integration of membrane proteins that insert both dependently and independently of the Sec translocase complex, as well as at least some lipoproteins. Aids folding of multispanning membrane proteins.</text>
</comment>
<dbReference type="InterPro" id="IPR028053">
    <property type="entry name" value="Membr_insert_YidC_N"/>
</dbReference>
<dbReference type="InterPro" id="IPR047196">
    <property type="entry name" value="YidC_ALB_C"/>
</dbReference>
<comment type="similarity">
    <text evidence="2 13">Belongs to the OXA1/ALB3/YidC family. Type 1 subfamily.</text>
</comment>
<feature type="transmembrane region" description="Helical" evidence="13">
    <location>
        <begin position="496"/>
        <end position="516"/>
    </location>
</feature>
<protein>
    <recommendedName>
        <fullName evidence="3 13">Membrane protein insertase YidC</fullName>
    </recommendedName>
    <alternativeName>
        <fullName evidence="12 13">Foldase YidC</fullName>
    </alternativeName>
    <alternativeName>
        <fullName evidence="11 13">Membrane integrase YidC</fullName>
    </alternativeName>
    <alternativeName>
        <fullName evidence="13">Membrane protein YidC</fullName>
    </alternativeName>
</protein>
<evidence type="ECO:0000256" key="12">
    <source>
        <dbReference type="ARBA" id="ARBA00033342"/>
    </source>
</evidence>
<feature type="transmembrane region" description="Helical" evidence="13">
    <location>
        <begin position="435"/>
        <end position="459"/>
    </location>
</feature>
<dbReference type="InterPro" id="IPR019998">
    <property type="entry name" value="Membr_insert_YidC"/>
</dbReference>
<dbReference type="RefSeq" id="WP_330973536.1">
    <property type="nucleotide sequence ID" value="NZ_JAZGLY010000001.1"/>
</dbReference>
<feature type="transmembrane region" description="Helical" evidence="13">
    <location>
        <begin position="372"/>
        <end position="393"/>
    </location>
</feature>
<dbReference type="PRINTS" id="PR00701">
    <property type="entry name" value="60KDINNERMP"/>
</dbReference>
<evidence type="ECO:0000256" key="1">
    <source>
        <dbReference type="ARBA" id="ARBA00004429"/>
    </source>
</evidence>
<evidence type="ECO:0000256" key="2">
    <source>
        <dbReference type="ARBA" id="ARBA00010527"/>
    </source>
</evidence>
<dbReference type="HAMAP" id="MF_01810">
    <property type="entry name" value="YidC_type1"/>
    <property type="match status" value="1"/>
</dbReference>
<dbReference type="Pfam" id="PF14849">
    <property type="entry name" value="YidC_periplas"/>
    <property type="match status" value="1"/>
</dbReference>
<reference evidence="16 17" key="1">
    <citation type="submission" date="2024-01" db="EMBL/GenBank/DDBJ databases">
        <title>Niabella digestum sp. nov., isolated from waste digestion system.</title>
        <authorList>
            <person name="Zhang L."/>
        </authorList>
    </citation>
    <scope>NUCLEOTIDE SEQUENCE [LARGE SCALE GENOMIC DNA]</scope>
    <source>
        <strain evidence="16 17">A18</strain>
    </source>
</reference>
<sequence length="615" mass="69689">MKFDRNTVIGFALLALLFFFYFYYNSKQYAAIQREQAIKDSIERAMRPQVDTAAASSDAANIQAQWYATRAGIFQQAVAGEEELVVAENSVFKIAFTNKGGQPKYVELKNFKNTANNQPVQLAASDFDQLIYTINTAPNQSMLTNELYFSGGKVEQGPSGSQIVTFELNGGDSASTRNYITHQYIIYPNSYKVDFNILLSQPRSLLTDGKLNLTWQYEAAQQEADLEFEKQNTQIGYMENGSFDYHSIGRTNSVGFDETVEWIGVRQRFFNTFLIAKDKFAKGRMDWTMPSDTGHVVVRSTANMQLAVNAGAQATVPLSIFYGPADYNILKREGGGLSKLINLGQGVYAFVRPINQFIIIPIFNFFKGFVGSYGIIIALLTLVIRLLISPLTYSSYLSGAKMKALRPEIAKLKEKFGDDQQAMSMEQMKLFREAGVNPLGGCVPALLQIPIFFALYSFFSSNVDLRAVDFLWANDLSAYDDPIKFGFNIPLLGSHLSLFTIAAVVTSLLISLYSMSLTPDQSNPMMKYMPYIMPVFLLFIFNKLPSALTWYYTVSNIITLILQFVIQNYIIDHNKILAKIEENRKKPKVKSKWQERLEQMQEQQRQLREQQQKRK</sequence>
<keyword evidence="10 13" id="KW-0143">Chaperone</keyword>
<evidence type="ECO:0000256" key="13">
    <source>
        <dbReference type="HAMAP-Rule" id="MF_01810"/>
    </source>
</evidence>
<gene>
    <name evidence="13 16" type="primary">yidC</name>
    <name evidence="16" type="ORF">V2H41_02480</name>
</gene>
<keyword evidence="9 13" id="KW-0472">Membrane</keyword>
<dbReference type="CDD" id="cd19961">
    <property type="entry name" value="EcYidC-like_peri"/>
    <property type="match status" value="1"/>
</dbReference>
<dbReference type="EMBL" id="JAZGLY010000001">
    <property type="protein sequence ID" value="MEE6186133.1"/>
    <property type="molecule type" value="Genomic_DNA"/>
</dbReference>
<dbReference type="NCBIfam" id="TIGR03593">
    <property type="entry name" value="yidC_nterm"/>
    <property type="match status" value="1"/>
</dbReference>
<evidence type="ECO:0000256" key="5">
    <source>
        <dbReference type="ARBA" id="ARBA00022475"/>
    </source>
</evidence>
<dbReference type="Proteomes" id="UP001357452">
    <property type="component" value="Unassembled WGS sequence"/>
</dbReference>
<feature type="transmembrane region" description="Helical" evidence="13">
    <location>
        <begin position="528"/>
        <end position="544"/>
    </location>
</feature>